<dbReference type="Pfam" id="PF01693">
    <property type="entry name" value="Cauli_VI"/>
    <property type="match status" value="1"/>
</dbReference>
<dbReference type="InterPro" id="IPR037056">
    <property type="entry name" value="RNase_H1_N_sf"/>
</dbReference>
<accession>A0A1M2V2M8</accession>
<dbReference type="EMBL" id="MNAD01001717">
    <property type="protein sequence ID" value="OJT01849.1"/>
    <property type="molecule type" value="Genomic_DNA"/>
</dbReference>
<organism evidence="3 4">
    <name type="scientific">Trametes pubescens</name>
    <name type="common">White-rot fungus</name>
    <dbReference type="NCBI Taxonomy" id="154538"/>
    <lineage>
        <taxon>Eukaryota</taxon>
        <taxon>Fungi</taxon>
        <taxon>Dikarya</taxon>
        <taxon>Basidiomycota</taxon>
        <taxon>Agaricomycotina</taxon>
        <taxon>Agaricomycetes</taxon>
        <taxon>Polyporales</taxon>
        <taxon>Polyporaceae</taxon>
        <taxon>Trametes</taxon>
    </lineage>
</organism>
<dbReference type="Gene3D" id="3.40.970.10">
    <property type="entry name" value="Ribonuclease H1, N-terminal domain"/>
    <property type="match status" value="1"/>
</dbReference>
<name>A0A1M2V2M8_TRAPU</name>
<dbReference type="SUPFAM" id="SSF55658">
    <property type="entry name" value="L9 N-domain-like"/>
    <property type="match status" value="1"/>
</dbReference>
<dbReference type="AlphaFoldDB" id="A0A1M2V2M8"/>
<proteinExistence type="predicted"/>
<feature type="region of interest" description="Disordered" evidence="1">
    <location>
        <begin position="210"/>
        <end position="229"/>
    </location>
</feature>
<dbReference type="InterPro" id="IPR009027">
    <property type="entry name" value="Ribosomal_bL9/RNase_H1_N"/>
</dbReference>
<comment type="caution">
    <text evidence="3">The sequence shown here is derived from an EMBL/GenBank/DDBJ whole genome shotgun (WGS) entry which is preliminary data.</text>
</comment>
<dbReference type="OrthoDB" id="2757742at2759"/>
<dbReference type="OMA" id="GALYQRC"/>
<dbReference type="InterPro" id="IPR011320">
    <property type="entry name" value="RNase_H1_N"/>
</dbReference>
<gene>
    <name evidence="3" type="ORF">TRAPUB_7681</name>
</gene>
<evidence type="ECO:0000256" key="1">
    <source>
        <dbReference type="SAM" id="MobiDB-lite"/>
    </source>
</evidence>
<feature type="region of interest" description="Disordered" evidence="1">
    <location>
        <begin position="247"/>
        <end position="270"/>
    </location>
</feature>
<evidence type="ECO:0000313" key="4">
    <source>
        <dbReference type="Proteomes" id="UP000184267"/>
    </source>
</evidence>
<keyword evidence="4" id="KW-1185">Reference proteome</keyword>
<feature type="domain" description="Ribonuclease H1 N-terminal" evidence="2">
    <location>
        <begin position="77"/>
        <end position="110"/>
    </location>
</feature>
<reference evidence="3 4" key="1">
    <citation type="submission" date="2016-10" db="EMBL/GenBank/DDBJ databases">
        <title>Genome sequence of the basidiomycete white-rot fungus Trametes pubescens.</title>
        <authorList>
            <person name="Makela M.R."/>
            <person name="Granchi Z."/>
            <person name="Peng M."/>
            <person name="De Vries R.P."/>
            <person name="Grigoriev I."/>
            <person name="Riley R."/>
            <person name="Hilden K."/>
        </authorList>
    </citation>
    <scope>NUCLEOTIDE SEQUENCE [LARGE SCALE GENOMIC DNA]</scope>
    <source>
        <strain evidence="3 4">FBCC735</strain>
    </source>
</reference>
<dbReference type="Proteomes" id="UP000184267">
    <property type="component" value="Unassembled WGS sequence"/>
</dbReference>
<evidence type="ECO:0000259" key="2">
    <source>
        <dbReference type="Pfam" id="PF01693"/>
    </source>
</evidence>
<protein>
    <recommendedName>
        <fullName evidence="2">Ribonuclease H1 N-terminal domain-containing protein</fullName>
    </recommendedName>
</protein>
<sequence>MCAADAEPLPAVNEEYFHSPSTVSRAVTPEPRVMPSQYWDELDEEARQYGKFDRACRHRFFDAKVHIASFEVERPLYVVFRGAGTGPGVYSTWEELTDVVLGYHGALYQRCAGWAEACSRMMQALAVGGIVSTLPSAARRAPDMATWLSALKKHPCHSLHFSPGLLPVPRTTTSPTPSPKNQWWKFDLGRKSALDYEEVPIRALAPQPCRLTPGAASSRRGSRPPSPALGVAMHVAQVPSLSAVGGLHSGASVRGTGRSPSRPRRVGEGGYHTVLSGRTPWIYTQELGRSAVRAMTISCPTYFFWYADFAEALDCFRKAVRQGTIVPTWEAPE</sequence>
<evidence type="ECO:0000313" key="3">
    <source>
        <dbReference type="EMBL" id="OJT01849.1"/>
    </source>
</evidence>